<organism evidence="1 2">
    <name type="scientific">Nocardia xishanensis</name>
    <dbReference type="NCBI Taxonomy" id="238964"/>
    <lineage>
        <taxon>Bacteria</taxon>
        <taxon>Bacillati</taxon>
        <taxon>Actinomycetota</taxon>
        <taxon>Actinomycetes</taxon>
        <taxon>Mycobacteriales</taxon>
        <taxon>Nocardiaceae</taxon>
        <taxon>Nocardia</taxon>
    </lineage>
</organism>
<protein>
    <submittedName>
        <fullName evidence="1">Uncharacterized protein</fullName>
    </submittedName>
</protein>
<reference evidence="1 2" key="1">
    <citation type="submission" date="2024-10" db="EMBL/GenBank/DDBJ databases">
        <title>The Natural Products Discovery Center: Release of the First 8490 Sequenced Strains for Exploring Actinobacteria Biosynthetic Diversity.</title>
        <authorList>
            <person name="Kalkreuter E."/>
            <person name="Kautsar S.A."/>
            <person name="Yang D."/>
            <person name="Bader C.D."/>
            <person name="Teijaro C.N."/>
            <person name="Fluegel L."/>
            <person name="Davis C.M."/>
            <person name="Simpson J.R."/>
            <person name="Lauterbach L."/>
            <person name="Steele A.D."/>
            <person name="Gui C."/>
            <person name="Meng S."/>
            <person name="Li G."/>
            <person name="Viehrig K."/>
            <person name="Ye F."/>
            <person name="Su P."/>
            <person name="Kiefer A.F."/>
            <person name="Nichols A."/>
            <person name="Cepeda A.J."/>
            <person name="Yan W."/>
            <person name="Fan B."/>
            <person name="Jiang Y."/>
            <person name="Adhikari A."/>
            <person name="Zheng C.-J."/>
            <person name="Schuster L."/>
            <person name="Cowan T.M."/>
            <person name="Smanski M.J."/>
            <person name="Chevrette M.G."/>
            <person name="De Carvalho L.P.S."/>
            <person name="Shen B."/>
        </authorList>
    </citation>
    <scope>NUCLEOTIDE SEQUENCE [LARGE SCALE GENOMIC DNA]</scope>
    <source>
        <strain evidence="1 2">NPDC019275</strain>
    </source>
</reference>
<name>A0ABW7WU32_9NOCA</name>
<keyword evidence="2" id="KW-1185">Reference proteome</keyword>
<proteinExistence type="predicted"/>
<accession>A0ABW7WU32</accession>
<evidence type="ECO:0000313" key="2">
    <source>
        <dbReference type="Proteomes" id="UP001611415"/>
    </source>
</evidence>
<evidence type="ECO:0000313" key="1">
    <source>
        <dbReference type="EMBL" id="MFI2472358.1"/>
    </source>
</evidence>
<dbReference type="RefSeq" id="WP_397090881.1">
    <property type="nucleotide sequence ID" value="NZ_JBIRYO010000002.1"/>
</dbReference>
<gene>
    <name evidence="1" type="ORF">ACH49W_03180</name>
</gene>
<dbReference type="Proteomes" id="UP001611415">
    <property type="component" value="Unassembled WGS sequence"/>
</dbReference>
<sequence length="58" mass="6307">MLANLVMSTIVNGIDGILEVVAHGLDSAAEQRELDEVTAQLERQILYLIAGVAGWRSR</sequence>
<dbReference type="EMBL" id="JBIRYO010000002">
    <property type="protein sequence ID" value="MFI2472358.1"/>
    <property type="molecule type" value="Genomic_DNA"/>
</dbReference>
<comment type="caution">
    <text evidence="1">The sequence shown here is derived from an EMBL/GenBank/DDBJ whole genome shotgun (WGS) entry which is preliminary data.</text>
</comment>